<name>A0A392UAS9_9FABA</name>
<reference evidence="2 3" key="1">
    <citation type="journal article" date="2018" name="Front. Plant Sci.">
        <title>Red Clover (Trifolium pratense) and Zigzag Clover (T. medium) - A Picture of Genomic Similarities and Differences.</title>
        <authorList>
            <person name="Dluhosova J."/>
            <person name="Istvanek J."/>
            <person name="Nedelnik J."/>
            <person name="Repkova J."/>
        </authorList>
    </citation>
    <scope>NUCLEOTIDE SEQUENCE [LARGE SCALE GENOMIC DNA]</scope>
    <source>
        <strain evidence="3">cv. 10/8</strain>
        <tissue evidence="2">Leaf</tissue>
    </source>
</reference>
<comment type="caution">
    <text evidence="2">The sequence shown here is derived from an EMBL/GenBank/DDBJ whole genome shotgun (WGS) entry which is preliminary data.</text>
</comment>
<protein>
    <submittedName>
        <fullName evidence="2">Uncharacterized protein</fullName>
    </submittedName>
</protein>
<proteinExistence type="predicted"/>
<feature type="non-terminal residue" evidence="2">
    <location>
        <position position="1"/>
    </location>
</feature>
<evidence type="ECO:0000313" key="2">
    <source>
        <dbReference type="EMBL" id="MCI69947.1"/>
    </source>
</evidence>
<organism evidence="2 3">
    <name type="scientific">Trifolium medium</name>
    <dbReference type="NCBI Taxonomy" id="97028"/>
    <lineage>
        <taxon>Eukaryota</taxon>
        <taxon>Viridiplantae</taxon>
        <taxon>Streptophyta</taxon>
        <taxon>Embryophyta</taxon>
        <taxon>Tracheophyta</taxon>
        <taxon>Spermatophyta</taxon>
        <taxon>Magnoliopsida</taxon>
        <taxon>eudicotyledons</taxon>
        <taxon>Gunneridae</taxon>
        <taxon>Pentapetalae</taxon>
        <taxon>rosids</taxon>
        <taxon>fabids</taxon>
        <taxon>Fabales</taxon>
        <taxon>Fabaceae</taxon>
        <taxon>Papilionoideae</taxon>
        <taxon>50 kb inversion clade</taxon>
        <taxon>NPAAA clade</taxon>
        <taxon>Hologalegina</taxon>
        <taxon>IRL clade</taxon>
        <taxon>Trifolieae</taxon>
        <taxon>Trifolium</taxon>
    </lineage>
</organism>
<sequence>KALPNARPPDPSELPRDPPKPPDPLLPESRPSKSRDFDQLATALPRREPQPKPPDLSKSVDTQRD</sequence>
<evidence type="ECO:0000256" key="1">
    <source>
        <dbReference type="SAM" id="MobiDB-lite"/>
    </source>
</evidence>
<evidence type="ECO:0000313" key="3">
    <source>
        <dbReference type="Proteomes" id="UP000265520"/>
    </source>
</evidence>
<dbReference type="AlphaFoldDB" id="A0A392UAS9"/>
<keyword evidence="3" id="KW-1185">Reference proteome</keyword>
<accession>A0A392UAS9</accession>
<feature type="region of interest" description="Disordered" evidence="1">
    <location>
        <begin position="1"/>
        <end position="65"/>
    </location>
</feature>
<dbReference type="EMBL" id="LXQA010765790">
    <property type="protein sequence ID" value="MCI69947.1"/>
    <property type="molecule type" value="Genomic_DNA"/>
</dbReference>
<feature type="compositionally biased region" description="Pro residues" evidence="1">
    <location>
        <begin position="1"/>
        <end position="12"/>
    </location>
</feature>
<dbReference type="Proteomes" id="UP000265520">
    <property type="component" value="Unassembled WGS sequence"/>
</dbReference>
<feature type="non-terminal residue" evidence="2">
    <location>
        <position position="65"/>
    </location>
</feature>